<evidence type="ECO:0000313" key="1">
    <source>
        <dbReference type="EMBL" id="MBB4246174.1"/>
    </source>
</evidence>
<comment type="caution">
    <text evidence="1">The sequence shown here is derived from an EMBL/GenBank/DDBJ whole genome shotgun (WGS) entry which is preliminary data.</text>
</comment>
<reference evidence="1 2" key="1">
    <citation type="submission" date="2020-08" db="EMBL/GenBank/DDBJ databases">
        <title>Genome sequencing of Purple Non-Sulfur Bacteria from various extreme environments.</title>
        <authorList>
            <person name="Mayer M."/>
        </authorList>
    </citation>
    <scope>NUCLEOTIDE SEQUENCE [LARGE SCALE GENOMIC DNA]</scope>
    <source>
        <strain evidence="1 2">2761</strain>
    </source>
</reference>
<proteinExistence type="predicted"/>
<gene>
    <name evidence="1" type="ORF">GGD90_000523</name>
</gene>
<dbReference type="EMBL" id="JACIGE010000001">
    <property type="protein sequence ID" value="MBB4246174.1"/>
    <property type="molecule type" value="Genomic_DNA"/>
</dbReference>
<name>A0A840FWM9_RHOTE</name>
<sequence length="149" mass="16691">MSLSPRRIGLHPERQHLAALAAFLLAGLPCSPVVQASPRLHCLIEQNGSSQTHTFAPVSNPYRVAPLDISERFRFKAVVIGDEQHVDYIKLYTYYQTKRRPELLHEVHYRAPVATTAPTVDALSGQVSLYSPDLGREIRYACALREEAP</sequence>
<dbReference type="RefSeq" id="WP_200384514.1">
    <property type="nucleotide sequence ID" value="NZ_JACIGE010000001.1"/>
</dbReference>
<dbReference type="Proteomes" id="UP000587070">
    <property type="component" value="Unassembled WGS sequence"/>
</dbReference>
<evidence type="ECO:0000313" key="2">
    <source>
        <dbReference type="Proteomes" id="UP000587070"/>
    </source>
</evidence>
<protein>
    <submittedName>
        <fullName evidence="1">Uncharacterized protein</fullName>
    </submittedName>
</protein>
<organism evidence="1 2">
    <name type="scientific">Rhodocyclus tenuis</name>
    <name type="common">Rhodospirillum tenue</name>
    <dbReference type="NCBI Taxonomy" id="1066"/>
    <lineage>
        <taxon>Bacteria</taxon>
        <taxon>Pseudomonadati</taxon>
        <taxon>Pseudomonadota</taxon>
        <taxon>Betaproteobacteria</taxon>
        <taxon>Rhodocyclales</taxon>
        <taxon>Rhodocyclaceae</taxon>
        <taxon>Rhodocyclus</taxon>
    </lineage>
</organism>
<accession>A0A840FWM9</accession>
<dbReference type="AlphaFoldDB" id="A0A840FWM9"/>
<keyword evidence="2" id="KW-1185">Reference proteome</keyword>